<feature type="compositionally biased region" description="Low complexity" evidence="1">
    <location>
        <begin position="452"/>
        <end position="482"/>
    </location>
</feature>
<feature type="compositionally biased region" description="Basic and acidic residues" evidence="1">
    <location>
        <begin position="164"/>
        <end position="173"/>
    </location>
</feature>
<feature type="compositionally biased region" description="Polar residues" evidence="1">
    <location>
        <begin position="412"/>
        <end position="431"/>
    </location>
</feature>
<feature type="compositionally biased region" description="Polar residues" evidence="1">
    <location>
        <begin position="493"/>
        <end position="506"/>
    </location>
</feature>
<dbReference type="SUPFAM" id="SSF74924">
    <property type="entry name" value="Cap-Gly domain"/>
    <property type="match status" value="1"/>
</dbReference>
<feature type="compositionally biased region" description="Low complexity" evidence="1">
    <location>
        <begin position="371"/>
        <end position="384"/>
    </location>
</feature>
<keyword evidence="3" id="KW-1185">Reference proteome</keyword>
<feature type="compositionally biased region" description="Basic and acidic residues" evidence="1">
    <location>
        <begin position="563"/>
        <end position="574"/>
    </location>
</feature>
<feature type="compositionally biased region" description="Polar residues" evidence="1">
    <location>
        <begin position="174"/>
        <end position="185"/>
    </location>
</feature>
<dbReference type="InterPro" id="IPR036859">
    <property type="entry name" value="CAP-Gly_dom_sf"/>
</dbReference>
<feature type="compositionally biased region" description="Polar residues" evidence="1">
    <location>
        <begin position="273"/>
        <end position="291"/>
    </location>
</feature>
<evidence type="ECO:0000256" key="1">
    <source>
        <dbReference type="SAM" id="MobiDB-lite"/>
    </source>
</evidence>
<feature type="compositionally biased region" description="Low complexity" evidence="1">
    <location>
        <begin position="643"/>
        <end position="655"/>
    </location>
</feature>
<accession>A0A286U582</accession>
<sequence>MILTARSFVDCALCSEAEKVFNEKDWVDIMENDGMGRFEDGERVEWVMDSIRRGMNDNNVVKLYQALVSVVLLRPHPQESDKSLLSSTSQIRVQVEQTRLDILCMIRRRWVSIRQEGGFDNMETRVTAEISDEINVPAKDLTTPSGANPRGPMTRTGLRPTLSRVEDVTERDSMSTNHSLRTSVLNKDHTRTGTPSQIQSSSASVRSVARSVASTKSRASSRLTTATERERKESRPDSKFVPFGGRSISPTVNRAPSVNSTHSDMSIDDEDAPSNSGHVSTATSPTLSSARRASITKGHRPRISTSNIKDTSDTASVLSVHERNVVTVQRPKSTASVMSTRSHGSTIRRNTANTVPSSTTQQTLRPPPSPVRSSFSLSNASLSSPKDDLMSGLRTPRDSMTSRDSIARSRKISTASTTSNISMRSTGTSRSPRIVTAPSLPKAPVRSRRLSEASVSSTTTAGAARNRRISTTSTTTTATTATGLKKTMIRKSPSATWLRTTNSTAGSAARKTVVAPGMAKSASGDDRKCLSGTKKTATTTPATMRTPQRNTNGSPNKPLPKSPSKEKIDPERPGNTDSNNKTIKSKSRVEATMKEDKRNVQSPSSDSGSTATRATVRRKGSNDTITLSKKKKVVSSTPGKAKTGSSSTPSEEGTPIAAPVVQPKGATLDIGIPCPIFSKRKRFHAFARYIGEVEGETGPWVGVEVPVTGDG</sequence>
<feature type="region of interest" description="Disordered" evidence="1">
    <location>
        <begin position="328"/>
        <end position="657"/>
    </location>
</feature>
<feature type="compositionally biased region" description="Low complexity" evidence="1">
    <location>
        <begin position="533"/>
        <end position="547"/>
    </location>
</feature>
<feature type="compositionally biased region" description="Basic and acidic residues" evidence="1">
    <location>
        <begin position="587"/>
        <end position="599"/>
    </location>
</feature>
<protein>
    <submittedName>
        <fullName evidence="2">Uncharacterized protein</fullName>
    </submittedName>
</protein>
<organism evidence="2 3">
    <name type="scientific">Pyrrhoderma noxium</name>
    <dbReference type="NCBI Taxonomy" id="2282107"/>
    <lineage>
        <taxon>Eukaryota</taxon>
        <taxon>Fungi</taxon>
        <taxon>Dikarya</taxon>
        <taxon>Basidiomycota</taxon>
        <taxon>Agaricomycotina</taxon>
        <taxon>Agaricomycetes</taxon>
        <taxon>Hymenochaetales</taxon>
        <taxon>Hymenochaetaceae</taxon>
        <taxon>Pyrrhoderma</taxon>
    </lineage>
</organism>
<feature type="compositionally biased region" description="Basic and acidic residues" evidence="1">
    <location>
        <begin position="227"/>
        <end position="238"/>
    </location>
</feature>
<feature type="compositionally biased region" description="Polar residues" evidence="1">
    <location>
        <begin position="248"/>
        <end position="264"/>
    </location>
</feature>
<dbReference type="OrthoDB" id="2130750at2759"/>
<feature type="compositionally biased region" description="Basic and acidic residues" evidence="1">
    <location>
        <begin position="385"/>
        <end position="407"/>
    </location>
</feature>
<gene>
    <name evidence="2" type="ORF">PNOK_0978000</name>
</gene>
<reference evidence="2 3" key="1">
    <citation type="journal article" date="2017" name="Mol. Ecol.">
        <title>Comparative and population genomic landscape of Phellinus noxius: A hypervariable fungus causing root rot in trees.</title>
        <authorList>
            <person name="Chung C.L."/>
            <person name="Lee T.J."/>
            <person name="Akiba M."/>
            <person name="Lee H.H."/>
            <person name="Kuo T.H."/>
            <person name="Liu D."/>
            <person name="Ke H.M."/>
            <person name="Yokoi T."/>
            <person name="Roa M.B."/>
            <person name="Lu M.J."/>
            <person name="Chang Y.Y."/>
            <person name="Ann P.J."/>
            <person name="Tsai J.N."/>
            <person name="Chen C.Y."/>
            <person name="Tzean S.S."/>
            <person name="Ota Y."/>
            <person name="Hattori T."/>
            <person name="Sahashi N."/>
            <person name="Liou R.F."/>
            <person name="Kikuchi T."/>
            <person name="Tsai I.J."/>
        </authorList>
    </citation>
    <scope>NUCLEOTIDE SEQUENCE [LARGE SCALE GENOMIC DNA]</scope>
    <source>
        <strain evidence="2 3">FFPRI411160</strain>
    </source>
</reference>
<evidence type="ECO:0000313" key="3">
    <source>
        <dbReference type="Proteomes" id="UP000217199"/>
    </source>
</evidence>
<feature type="region of interest" description="Disordered" evidence="1">
    <location>
        <begin position="135"/>
        <end position="316"/>
    </location>
</feature>
<proteinExistence type="predicted"/>
<name>A0A286U582_9AGAM</name>
<feature type="compositionally biased region" description="Low complexity" evidence="1">
    <location>
        <begin position="200"/>
        <end position="222"/>
    </location>
</feature>
<feature type="compositionally biased region" description="Polar residues" evidence="1">
    <location>
        <begin position="303"/>
        <end position="316"/>
    </location>
</feature>
<dbReference type="Proteomes" id="UP000217199">
    <property type="component" value="Unassembled WGS sequence"/>
</dbReference>
<dbReference type="EMBL" id="NBII01000012">
    <property type="protein sequence ID" value="PAV14702.1"/>
    <property type="molecule type" value="Genomic_DNA"/>
</dbReference>
<feature type="compositionally biased region" description="Polar residues" evidence="1">
    <location>
        <begin position="600"/>
        <end position="613"/>
    </location>
</feature>
<comment type="caution">
    <text evidence="2">The sequence shown here is derived from an EMBL/GenBank/DDBJ whole genome shotgun (WGS) entry which is preliminary data.</text>
</comment>
<evidence type="ECO:0000313" key="2">
    <source>
        <dbReference type="EMBL" id="PAV14702.1"/>
    </source>
</evidence>
<dbReference type="InParanoid" id="A0A286U582"/>
<dbReference type="STRING" id="2282107.A0A286U582"/>
<feature type="compositionally biased region" description="Polar residues" evidence="1">
    <location>
        <begin position="328"/>
        <end position="363"/>
    </location>
</feature>
<dbReference type="AlphaFoldDB" id="A0A286U582"/>